<feature type="non-terminal residue" evidence="2">
    <location>
        <position position="521"/>
    </location>
</feature>
<dbReference type="InterPro" id="IPR013783">
    <property type="entry name" value="Ig-like_fold"/>
</dbReference>
<feature type="domain" description="Ig-like" evidence="1">
    <location>
        <begin position="232"/>
        <end position="298"/>
    </location>
</feature>
<dbReference type="Proteomes" id="UP001274896">
    <property type="component" value="Unassembled WGS sequence"/>
</dbReference>
<evidence type="ECO:0000259" key="1">
    <source>
        <dbReference type="PROSITE" id="PS50835"/>
    </source>
</evidence>
<reference evidence="2" key="1">
    <citation type="submission" date="2023-06" db="EMBL/GenBank/DDBJ databases">
        <title>Male Hemibagrus guttatus genome.</title>
        <authorList>
            <person name="Bian C."/>
        </authorList>
    </citation>
    <scope>NUCLEOTIDE SEQUENCE</scope>
    <source>
        <strain evidence="2">Male_cb2023</strain>
        <tissue evidence="2">Muscle</tissue>
    </source>
</reference>
<comment type="caution">
    <text evidence="2">The sequence shown here is derived from an EMBL/GenBank/DDBJ whole genome shotgun (WGS) entry which is preliminary data.</text>
</comment>
<dbReference type="InterPro" id="IPR007110">
    <property type="entry name" value="Ig-like_dom"/>
</dbReference>
<accession>A0AAE0UR06</accession>
<evidence type="ECO:0000313" key="2">
    <source>
        <dbReference type="EMBL" id="KAK3516718.1"/>
    </source>
</evidence>
<dbReference type="GO" id="GO:0004930">
    <property type="term" value="F:G protein-coupled receptor activity"/>
    <property type="evidence" value="ECO:0007669"/>
    <property type="project" value="TreeGrafter"/>
</dbReference>
<dbReference type="SUPFAM" id="SSF82671">
    <property type="entry name" value="SEA domain"/>
    <property type="match status" value="1"/>
</dbReference>
<dbReference type="Gene3D" id="2.60.40.10">
    <property type="entry name" value="Immunoglobulins"/>
    <property type="match status" value="1"/>
</dbReference>
<feature type="non-terminal residue" evidence="2">
    <location>
        <position position="1"/>
    </location>
</feature>
<dbReference type="SUPFAM" id="SSF48726">
    <property type="entry name" value="Immunoglobulin"/>
    <property type="match status" value="1"/>
</dbReference>
<name>A0AAE0UR06_9TELE</name>
<gene>
    <name evidence="2" type="ORF">QTP70_022511</name>
</gene>
<keyword evidence="3" id="KW-1185">Reference proteome</keyword>
<sequence>SSYAVEYIVVVEINVSEVILIQQLKSISLQLDNATKISTVNVTTVCQLYNIGYQCRCEDQYFWSCDKCMQYGQCNGATKSPCYCINGVPDDGQFCQPLTDMPNTTRSMSLTLDEKFDIALTNQSSEKYNKSKTTMEKAIDKSYRNMAGYIPGSVRVLGFRPGSIIVDFMINTTTNELDFKVANSELFQILTADGFKVNENSFAYSGVYYITDLIVNLEYNLTQNSGKIYPLQDILLNCTLTSVTKTIQWQVGGVDPFLNPVKYTILNNNRTLKVKSVTPADSGIYKCITETNPLRNIQWQRIVIQPFPNIQVDPDKVYKCDNLSIPLQCCAQSSYLIEWTKDSLFPLTPPGQGSGCIIYNYIIWKKDCEAEDKIVTFTCRLSNTSLSGFNYSSASISINITQREFTCSDSSFGVGAVNQIAFRQCDGAEIGIQWAMCSKTGQWSMISNNCTLRVIQNLAEMAENLNVQEVPMFVANLSNAAQNNIQNITTVPVNLLKVVDLLSTIANISKTQSVTVDKSTM</sequence>
<proteinExistence type="predicted"/>
<evidence type="ECO:0000313" key="3">
    <source>
        <dbReference type="Proteomes" id="UP001274896"/>
    </source>
</evidence>
<dbReference type="InterPro" id="IPR036179">
    <property type="entry name" value="Ig-like_dom_sf"/>
</dbReference>
<dbReference type="Pfam" id="PF25387">
    <property type="entry name" value="ADGRF3_N"/>
    <property type="match status" value="1"/>
</dbReference>
<dbReference type="PROSITE" id="PS50835">
    <property type="entry name" value="IG_LIKE"/>
    <property type="match status" value="1"/>
</dbReference>
<dbReference type="InterPro" id="IPR003598">
    <property type="entry name" value="Ig_sub2"/>
</dbReference>
<dbReference type="InterPro" id="IPR057400">
    <property type="entry name" value="ADGRF3/5_N"/>
</dbReference>
<dbReference type="PANTHER" id="PTHR45813:SF4">
    <property type="entry name" value="ADHESION G PROTEIN-COUPLED RECEPTOR F5"/>
    <property type="match status" value="1"/>
</dbReference>
<protein>
    <recommendedName>
        <fullName evidence="1">Ig-like domain-containing protein</fullName>
    </recommendedName>
</protein>
<dbReference type="AlphaFoldDB" id="A0AAE0UR06"/>
<dbReference type="EMBL" id="JAUCMX010000019">
    <property type="protein sequence ID" value="KAK3516718.1"/>
    <property type="molecule type" value="Genomic_DNA"/>
</dbReference>
<dbReference type="PANTHER" id="PTHR45813">
    <property type="entry name" value="IG-LIKE DOMAIN-CONTAINING PROTEIN"/>
    <property type="match status" value="1"/>
</dbReference>
<dbReference type="InterPro" id="IPR051587">
    <property type="entry name" value="Adhesion_GPCR"/>
</dbReference>
<dbReference type="GO" id="GO:0007189">
    <property type="term" value="P:adenylate cyclase-activating G protein-coupled receptor signaling pathway"/>
    <property type="evidence" value="ECO:0007669"/>
    <property type="project" value="TreeGrafter"/>
</dbReference>
<dbReference type="InterPro" id="IPR036364">
    <property type="entry name" value="SEA_dom_sf"/>
</dbReference>
<organism evidence="2 3">
    <name type="scientific">Hemibagrus guttatus</name>
    <dbReference type="NCBI Taxonomy" id="175788"/>
    <lineage>
        <taxon>Eukaryota</taxon>
        <taxon>Metazoa</taxon>
        <taxon>Chordata</taxon>
        <taxon>Craniata</taxon>
        <taxon>Vertebrata</taxon>
        <taxon>Euteleostomi</taxon>
        <taxon>Actinopterygii</taxon>
        <taxon>Neopterygii</taxon>
        <taxon>Teleostei</taxon>
        <taxon>Ostariophysi</taxon>
        <taxon>Siluriformes</taxon>
        <taxon>Bagridae</taxon>
        <taxon>Hemibagrus</taxon>
    </lineage>
</organism>
<dbReference type="SMART" id="SM00408">
    <property type="entry name" value="IGc2"/>
    <property type="match status" value="1"/>
</dbReference>